<evidence type="ECO:0000256" key="5">
    <source>
        <dbReference type="ARBA" id="ARBA00023237"/>
    </source>
</evidence>
<evidence type="ECO:0000313" key="10">
    <source>
        <dbReference type="Proteomes" id="UP000265926"/>
    </source>
</evidence>
<dbReference type="InterPro" id="IPR011990">
    <property type="entry name" value="TPR-like_helical_dom_sf"/>
</dbReference>
<dbReference type="RefSeq" id="WP_119439614.1">
    <property type="nucleotide sequence ID" value="NZ_QWGR01000015.1"/>
</dbReference>
<evidence type="ECO:0000256" key="1">
    <source>
        <dbReference type="ARBA" id="ARBA00004442"/>
    </source>
</evidence>
<evidence type="ECO:0000259" key="7">
    <source>
        <dbReference type="Pfam" id="PF07980"/>
    </source>
</evidence>
<evidence type="ECO:0000259" key="8">
    <source>
        <dbReference type="Pfam" id="PF14322"/>
    </source>
</evidence>
<dbReference type="SUPFAM" id="SSF48452">
    <property type="entry name" value="TPR-like"/>
    <property type="match status" value="1"/>
</dbReference>
<evidence type="ECO:0000256" key="3">
    <source>
        <dbReference type="ARBA" id="ARBA00022729"/>
    </source>
</evidence>
<keyword evidence="5" id="KW-0998">Cell outer membrane</keyword>
<feature type="signal peptide" evidence="6">
    <location>
        <begin position="1"/>
        <end position="22"/>
    </location>
</feature>
<proteinExistence type="inferred from homology"/>
<dbReference type="AlphaFoldDB" id="A0A399SRD5"/>
<keyword evidence="4" id="KW-0472">Membrane</keyword>
<evidence type="ECO:0000256" key="2">
    <source>
        <dbReference type="ARBA" id="ARBA00006275"/>
    </source>
</evidence>
<keyword evidence="10" id="KW-1185">Reference proteome</keyword>
<dbReference type="InterPro" id="IPR012944">
    <property type="entry name" value="SusD_RagB_dom"/>
</dbReference>
<evidence type="ECO:0000256" key="4">
    <source>
        <dbReference type="ARBA" id="ARBA00023136"/>
    </source>
</evidence>
<sequence length="558" mass="63319">MTTKKIYSVIAILLALSFSFSACDITRDPFQDLSDEKVFADELGIEAAALGTYALLKKNEFMRPYHFHGEFGGDNIALSGSTTDYLFYMYNYQHTPNNYHLNSLWSTCYQGIVNANKVIDKAQEGTDRMNHVIGEMYYLRAFFYLNLVTIWGRPYNQDPEGNLGVPIILDAEPDVDNLPARATVKDVYDLIISDLTTAAGLMSQFTREDSEYNIYASEQAANALLSRVYLYMEDNAKAAEFATKVIESGKFELLQGSDYESYPTMVPEDNPEVIFACKALKDEDDYGWYAFGGMYCTIDGVGWGEMYASEPYRDLLDQNPADRRHKFIVPQYVDGDSYEITYSYAKASPVGSKMFQMYAVTQNGNNWEYEYNGSTHTVFSEDVDGTTRYYITDGANISGKTYVRLDKKMEVRNGYPKYFVIKCSNQEGQPQLFSPIISRLAEMYLNRAEVRAKTGDVDGALADVNVIRERANIPTYSGVPDGKTILQIVLEERRLELAFEAHRRYDIFRNGLTLDRRYPGTHDKGSNPLITVPANHPRVVDYIPEDQILAQPNLTQNP</sequence>
<dbReference type="PROSITE" id="PS51257">
    <property type="entry name" value="PROKAR_LIPOPROTEIN"/>
    <property type="match status" value="1"/>
</dbReference>
<gene>
    <name evidence="9" type="ORF">D1614_19245</name>
</gene>
<feature type="domain" description="RagB/SusD" evidence="7">
    <location>
        <begin position="271"/>
        <end position="558"/>
    </location>
</feature>
<dbReference type="EMBL" id="QWGR01000015">
    <property type="protein sequence ID" value="RIJ46340.1"/>
    <property type="molecule type" value="Genomic_DNA"/>
</dbReference>
<comment type="similarity">
    <text evidence="2">Belongs to the SusD family.</text>
</comment>
<comment type="subcellular location">
    <subcellularLocation>
        <location evidence="1">Cell outer membrane</location>
    </subcellularLocation>
</comment>
<protein>
    <submittedName>
        <fullName evidence="9">RagB/SusD family nutrient uptake outer membrane protein</fullName>
    </submittedName>
</protein>
<accession>A0A399SRD5</accession>
<dbReference type="OrthoDB" id="617686at2"/>
<feature type="domain" description="SusD-like N-terminal" evidence="8">
    <location>
        <begin position="85"/>
        <end position="230"/>
    </location>
</feature>
<evidence type="ECO:0000313" key="9">
    <source>
        <dbReference type="EMBL" id="RIJ46340.1"/>
    </source>
</evidence>
<dbReference type="InterPro" id="IPR033985">
    <property type="entry name" value="SusD-like_N"/>
</dbReference>
<reference evidence="9 10" key="1">
    <citation type="submission" date="2018-08" db="EMBL/GenBank/DDBJ databases">
        <title>Pallidiluteibacterium maritimus gen. nov., sp. nov., isolated from coastal sediment.</title>
        <authorList>
            <person name="Zhou L.Y."/>
        </authorList>
    </citation>
    <scope>NUCLEOTIDE SEQUENCE [LARGE SCALE GENOMIC DNA]</scope>
    <source>
        <strain evidence="9 10">XSD2</strain>
    </source>
</reference>
<dbReference type="Pfam" id="PF14322">
    <property type="entry name" value="SusD-like_3"/>
    <property type="match status" value="1"/>
</dbReference>
<keyword evidence="3 6" id="KW-0732">Signal</keyword>
<feature type="chain" id="PRO_5017437369" evidence="6">
    <location>
        <begin position="23"/>
        <end position="558"/>
    </location>
</feature>
<organism evidence="9 10">
    <name type="scientific">Maribellus luteus</name>
    <dbReference type="NCBI Taxonomy" id="2305463"/>
    <lineage>
        <taxon>Bacteria</taxon>
        <taxon>Pseudomonadati</taxon>
        <taxon>Bacteroidota</taxon>
        <taxon>Bacteroidia</taxon>
        <taxon>Marinilabiliales</taxon>
        <taxon>Prolixibacteraceae</taxon>
        <taxon>Maribellus</taxon>
    </lineage>
</organism>
<dbReference type="Pfam" id="PF07980">
    <property type="entry name" value="SusD_RagB"/>
    <property type="match status" value="1"/>
</dbReference>
<dbReference type="Gene3D" id="1.25.40.390">
    <property type="match status" value="1"/>
</dbReference>
<dbReference type="GO" id="GO:0009279">
    <property type="term" value="C:cell outer membrane"/>
    <property type="evidence" value="ECO:0007669"/>
    <property type="project" value="UniProtKB-SubCell"/>
</dbReference>
<evidence type="ECO:0000256" key="6">
    <source>
        <dbReference type="SAM" id="SignalP"/>
    </source>
</evidence>
<comment type="caution">
    <text evidence="9">The sequence shown here is derived from an EMBL/GenBank/DDBJ whole genome shotgun (WGS) entry which is preliminary data.</text>
</comment>
<dbReference type="Proteomes" id="UP000265926">
    <property type="component" value="Unassembled WGS sequence"/>
</dbReference>
<name>A0A399SRD5_9BACT</name>